<dbReference type="Gene3D" id="3.30.70.270">
    <property type="match status" value="1"/>
</dbReference>
<dbReference type="SUPFAM" id="SSF56672">
    <property type="entry name" value="DNA/RNA polymerases"/>
    <property type="match status" value="1"/>
</dbReference>
<dbReference type="InterPro" id="IPR043128">
    <property type="entry name" value="Rev_trsase/Diguanyl_cyclase"/>
</dbReference>
<evidence type="ECO:0000313" key="3">
    <source>
        <dbReference type="Proteomes" id="UP000233837"/>
    </source>
</evidence>
<dbReference type="Proteomes" id="UP000233837">
    <property type="component" value="Unassembled WGS sequence"/>
</dbReference>
<organism evidence="2 3">
    <name type="scientific">Dendrobium catenatum</name>
    <dbReference type="NCBI Taxonomy" id="906689"/>
    <lineage>
        <taxon>Eukaryota</taxon>
        <taxon>Viridiplantae</taxon>
        <taxon>Streptophyta</taxon>
        <taxon>Embryophyta</taxon>
        <taxon>Tracheophyta</taxon>
        <taxon>Spermatophyta</taxon>
        <taxon>Magnoliopsida</taxon>
        <taxon>Liliopsida</taxon>
        <taxon>Asparagales</taxon>
        <taxon>Orchidaceae</taxon>
        <taxon>Epidendroideae</taxon>
        <taxon>Malaxideae</taxon>
        <taxon>Dendrobiinae</taxon>
        <taxon>Dendrobium</taxon>
    </lineage>
</organism>
<accession>A0A2I0WHZ8</accession>
<dbReference type="PANTHER" id="PTHR11439:SF524">
    <property type="entry name" value="RNA-DIRECTED DNA POLYMERASE, PROTEIN KINASE RLK-PELLE-DLSV FAMILY"/>
    <property type="match status" value="1"/>
</dbReference>
<keyword evidence="3" id="KW-1185">Reference proteome</keyword>
<dbReference type="PANTHER" id="PTHR11439">
    <property type="entry name" value="GAG-POL-RELATED RETROTRANSPOSON"/>
    <property type="match status" value="1"/>
</dbReference>
<protein>
    <submittedName>
        <fullName evidence="2">Retrovirus-related Pol polyprotein from transposon TNT 1-94</fullName>
    </submittedName>
</protein>
<dbReference type="EMBL" id="KZ502621">
    <property type="protein sequence ID" value="PKU75286.1"/>
    <property type="molecule type" value="Genomic_DNA"/>
</dbReference>
<dbReference type="AlphaFoldDB" id="A0A2I0WHZ8"/>
<proteinExistence type="predicted"/>
<dbReference type="InterPro" id="IPR013103">
    <property type="entry name" value="RVT_2"/>
</dbReference>
<evidence type="ECO:0000313" key="2">
    <source>
        <dbReference type="EMBL" id="PKU75286.1"/>
    </source>
</evidence>
<dbReference type="Gene3D" id="3.10.10.10">
    <property type="entry name" value="HIV Type 1 Reverse Transcriptase, subunit A, domain 1"/>
    <property type="match status" value="1"/>
</dbReference>
<sequence>MVTIRMLLTIALHHNWTVSQLDISNAFLHGDLQDEVYMKQPRGFEDSQHPQYVCKLHKSIYGLKQSPRLWYHKLTQSLIQIGFAFSKADPSLLLHSQADARVFVLIYVDDILITGNNKSQIQITLQHLQSNFRLKQLGDISVFLGIQVTHTTHGYFLNQTHYANEILSNAGFANCKPSKTPAITKTTKAPDDAPFSDPQLFRKLAGSLQYLTITRPDIAFTVNSICQFMHQPRNCDFLALKHLLRYIKGTSEFGLPITRGSLHLRSFSDADWATDPIEQKSMSGYCTFLGPNLVSWSVKKQTTTARSSTEAEYRSLSSAIAEVLWIRRLAAELLIPPSTPTIIHCDNTSAIALANNPVLHARTKHIEIDHHFIRDHIKNGNIDIVHISTTDQVADILTKSLPSSRFSFLRSKLTICSPND</sequence>
<feature type="domain" description="Reverse transcriptase Ty1/copia-type" evidence="1">
    <location>
        <begin position="3"/>
        <end position="183"/>
    </location>
</feature>
<dbReference type="Pfam" id="PF07727">
    <property type="entry name" value="RVT_2"/>
    <property type="match status" value="1"/>
</dbReference>
<reference evidence="2 3" key="2">
    <citation type="journal article" date="2017" name="Nature">
        <title>The Apostasia genome and the evolution of orchids.</title>
        <authorList>
            <person name="Zhang G.Q."/>
            <person name="Liu K.W."/>
            <person name="Li Z."/>
            <person name="Lohaus R."/>
            <person name="Hsiao Y.Y."/>
            <person name="Niu S.C."/>
            <person name="Wang J.Y."/>
            <person name="Lin Y.C."/>
            <person name="Xu Q."/>
            <person name="Chen L.J."/>
            <person name="Yoshida K."/>
            <person name="Fujiwara S."/>
            <person name="Wang Z.W."/>
            <person name="Zhang Y.Q."/>
            <person name="Mitsuda N."/>
            <person name="Wang M."/>
            <person name="Liu G.H."/>
            <person name="Pecoraro L."/>
            <person name="Huang H.X."/>
            <person name="Xiao X.J."/>
            <person name="Lin M."/>
            <person name="Wu X.Y."/>
            <person name="Wu W.L."/>
            <person name="Chen Y.Y."/>
            <person name="Chang S.B."/>
            <person name="Sakamoto S."/>
            <person name="Ohme-Takagi M."/>
            <person name="Yagi M."/>
            <person name="Zeng S.J."/>
            <person name="Shen C.Y."/>
            <person name="Yeh C.M."/>
            <person name="Luo Y.B."/>
            <person name="Tsai W.C."/>
            <person name="Van de Peer Y."/>
            <person name="Liu Z.J."/>
        </authorList>
    </citation>
    <scope>NUCLEOTIDE SEQUENCE [LARGE SCALE GENOMIC DNA]</scope>
    <source>
        <tissue evidence="2">The whole plant</tissue>
    </source>
</reference>
<dbReference type="InterPro" id="IPR043502">
    <property type="entry name" value="DNA/RNA_pol_sf"/>
</dbReference>
<dbReference type="CDD" id="cd09272">
    <property type="entry name" value="RNase_HI_RT_Ty1"/>
    <property type="match status" value="1"/>
</dbReference>
<name>A0A2I0WHZ8_9ASPA</name>
<gene>
    <name evidence="2" type="ORF">MA16_Dca019332</name>
</gene>
<reference evidence="2 3" key="1">
    <citation type="journal article" date="2016" name="Sci. Rep.">
        <title>The Dendrobium catenatum Lindl. genome sequence provides insights into polysaccharide synthase, floral development and adaptive evolution.</title>
        <authorList>
            <person name="Zhang G.Q."/>
            <person name="Xu Q."/>
            <person name="Bian C."/>
            <person name="Tsai W.C."/>
            <person name="Yeh C.M."/>
            <person name="Liu K.W."/>
            <person name="Yoshida K."/>
            <person name="Zhang L.S."/>
            <person name="Chang S.B."/>
            <person name="Chen F."/>
            <person name="Shi Y."/>
            <person name="Su Y.Y."/>
            <person name="Zhang Y.Q."/>
            <person name="Chen L.J."/>
            <person name="Yin Y."/>
            <person name="Lin M."/>
            <person name="Huang H."/>
            <person name="Deng H."/>
            <person name="Wang Z.W."/>
            <person name="Zhu S.L."/>
            <person name="Zhao X."/>
            <person name="Deng C."/>
            <person name="Niu S.C."/>
            <person name="Huang J."/>
            <person name="Wang M."/>
            <person name="Liu G.H."/>
            <person name="Yang H.J."/>
            <person name="Xiao X.J."/>
            <person name="Hsiao Y.Y."/>
            <person name="Wu W.L."/>
            <person name="Chen Y.Y."/>
            <person name="Mitsuda N."/>
            <person name="Ohme-Takagi M."/>
            <person name="Luo Y.B."/>
            <person name="Van de Peer Y."/>
            <person name="Liu Z.J."/>
        </authorList>
    </citation>
    <scope>NUCLEOTIDE SEQUENCE [LARGE SCALE GENOMIC DNA]</scope>
    <source>
        <tissue evidence="2">The whole plant</tissue>
    </source>
</reference>
<evidence type="ECO:0000259" key="1">
    <source>
        <dbReference type="Pfam" id="PF07727"/>
    </source>
</evidence>